<evidence type="ECO:0000256" key="1">
    <source>
        <dbReference type="ARBA" id="ARBA00006226"/>
    </source>
</evidence>
<dbReference type="InterPro" id="IPR007712">
    <property type="entry name" value="RelE/ParE_toxin"/>
</dbReference>
<proteinExistence type="inferred from homology"/>
<comment type="similarity">
    <text evidence="1">Belongs to the RelE toxin family.</text>
</comment>
<dbReference type="SUPFAM" id="SSF143011">
    <property type="entry name" value="RelE-like"/>
    <property type="match status" value="1"/>
</dbReference>
<dbReference type="Pfam" id="PF05016">
    <property type="entry name" value="ParE_toxin"/>
    <property type="match status" value="1"/>
</dbReference>
<accession>A0A2S6HGI7</accession>
<dbReference type="Gene3D" id="3.30.2310.20">
    <property type="entry name" value="RelE-like"/>
    <property type="match status" value="1"/>
</dbReference>
<gene>
    <name evidence="3" type="ORF">B0F87_103196</name>
</gene>
<organism evidence="3 4">
    <name type="scientific">Methylobacter tundripaludum</name>
    <dbReference type="NCBI Taxonomy" id="173365"/>
    <lineage>
        <taxon>Bacteria</taxon>
        <taxon>Pseudomonadati</taxon>
        <taxon>Pseudomonadota</taxon>
        <taxon>Gammaproteobacteria</taxon>
        <taxon>Methylococcales</taxon>
        <taxon>Methylococcaceae</taxon>
        <taxon>Methylobacter</taxon>
    </lineage>
</organism>
<name>A0A2S6HGI7_9GAMM</name>
<sequence>MTLEVVLSEPALADLLDINDYYLCEVSDRVAGKIIDGLEAAVNNLAEFPDRGSIPKELLSLGVRQYRQVIEKPYRIIYETFADKIVVHAILDGRRDMQTLLMQRILRV</sequence>
<evidence type="ECO:0000313" key="4">
    <source>
        <dbReference type="Proteomes" id="UP000240010"/>
    </source>
</evidence>
<reference evidence="3 4" key="1">
    <citation type="submission" date="2018-02" db="EMBL/GenBank/DDBJ databases">
        <title>Subsurface microbial communities from deep shales in Ohio and West Virginia, USA.</title>
        <authorList>
            <person name="Wrighton K."/>
        </authorList>
    </citation>
    <scope>NUCLEOTIDE SEQUENCE [LARGE SCALE GENOMIC DNA]</scope>
    <source>
        <strain evidence="3 4">OWC-DMM</strain>
    </source>
</reference>
<dbReference type="EMBL" id="PTIZ01000003">
    <property type="protein sequence ID" value="PPK76589.1"/>
    <property type="molecule type" value="Genomic_DNA"/>
</dbReference>
<dbReference type="InterPro" id="IPR035093">
    <property type="entry name" value="RelE/ParE_toxin_dom_sf"/>
</dbReference>
<dbReference type="InterPro" id="IPR051803">
    <property type="entry name" value="TA_system_RelE-like_toxin"/>
</dbReference>
<evidence type="ECO:0000256" key="2">
    <source>
        <dbReference type="ARBA" id="ARBA00022649"/>
    </source>
</evidence>
<evidence type="ECO:0000313" key="3">
    <source>
        <dbReference type="EMBL" id="PPK76589.1"/>
    </source>
</evidence>
<dbReference type="PANTHER" id="PTHR33755:SF5">
    <property type="entry name" value="TYPE II TOXIN-ANTITOXIN SYSTEM RELE_PARE FAMILY TOXIN"/>
    <property type="match status" value="1"/>
</dbReference>
<dbReference type="Proteomes" id="UP000240010">
    <property type="component" value="Unassembled WGS sequence"/>
</dbReference>
<dbReference type="AlphaFoldDB" id="A0A2S6HGI7"/>
<dbReference type="RefSeq" id="WP_104428287.1">
    <property type="nucleotide sequence ID" value="NZ_PTIZ01000003.1"/>
</dbReference>
<protein>
    <submittedName>
        <fullName evidence="3">Toxin ParE1/3/4</fullName>
    </submittedName>
</protein>
<keyword evidence="2" id="KW-1277">Toxin-antitoxin system</keyword>
<comment type="caution">
    <text evidence="3">The sequence shown here is derived from an EMBL/GenBank/DDBJ whole genome shotgun (WGS) entry which is preliminary data.</text>
</comment>
<dbReference type="PANTHER" id="PTHR33755">
    <property type="entry name" value="TOXIN PARE1-RELATED"/>
    <property type="match status" value="1"/>
</dbReference>